<feature type="domain" description="NADH-rubredoxin oxidoreductase C-terminal" evidence="6">
    <location>
        <begin position="372"/>
        <end position="439"/>
    </location>
</feature>
<dbReference type="Pfam" id="PF18267">
    <property type="entry name" value="Rubredoxin_C"/>
    <property type="match status" value="1"/>
</dbReference>
<keyword evidence="4" id="KW-0274">FAD</keyword>
<keyword evidence="3" id="KW-0285">Flavoprotein</keyword>
<dbReference type="EMBL" id="CP020465">
    <property type="protein sequence ID" value="ASP48465.1"/>
    <property type="molecule type" value="Genomic_DNA"/>
</dbReference>
<dbReference type="InterPro" id="IPR036188">
    <property type="entry name" value="FAD/NAD-bd_sf"/>
</dbReference>
<dbReference type="Gene3D" id="3.30.390.30">
    <property type="match status" value="1"/>
</dbReference>
<evidence type="ECO:0008006" key="9">
    <source>
        <dbReference type="Google" id="ProtNLM"/>
    </source>
</evidence>
<accession>A0A222G980</accession>
<dbReference type="Proteomes" id="UP000202259">
    <property type="component" value="Chromosome"/>
</dbReference>
<dbReference type="InterPro" id="IPR041575">
    <property type="entry name" value="Rubredoxin_C"/>
</dbReference>
<dbReference type="InterPro" id="IPR016156">
    <property type="entry name" value="FAD/NAD-linked_Rdtase_dimer_sf"/>
</dbReference>
<reference evidence="7 8" key="1">
    <citation type="submission" date="2017-08" db="EMBL/GenBank/DDBJ databases">
        <title>Complete genome of Colwellia sp. NB097-1, a psychrophile bacterium ioslated from Bering Sea.</title>
        <authorList>
            <person name="Chen X."/>
        </authorList>
    </citation>
    <scope>NUCLEOTIDE SEQUENCE [LARGE SCALE GENOMIC DNA]</scope>
    <source>
        <strain evidence="7 8">NB097-1</strain>
    </source>
</reference>
<dbReference type="Gene3D" id="3.50.50.60">
    <property type="entry name" value="FAD/NAD(P)-binding domain"/>
    <property type="match status" value="2"/>
</dbReference>
<dbReference type="PANTHER" id="PTHR43429">
    <property type="entry name" value="PYRIDINE NUCLEOTIDE-DISULFIDE OXIDOREDUCTASE DOMAIN-CONTAINING"/>
    <property type="match status" value="1"/>
</dbReference>
<dbReference type="PANTHER" id="PTHR43429:SF3">
    <property type="entry name" value="NITRITE REDUCTASE [NAD(P)H]"/>
    <property type="match status" value="1"/>
</dbReference>
<evidence type="ECO:0000256" key="2">
    <source>
        <dbReference type="ARBA" id="ARBA00006442"/>
    </source>
</evidence>
<evidence type="ECO:0000259" key="6">
    <source>
        <dbReference type="Pfam" id="PF18267"/>
    </source>
</evidence>
<sequence length="467" mass="50787">MSTFANYITLKYVSSTMANTESPTADMLRNKHCESITQIKPSLVIIGNGMATGRLLDEIIKRTPNKYQITVIGKENFGSYNRIMLSAVLAGDATIDSIMQKPPAWYKQHNINFLSGSEVTYIDNKAKVASLASKVQIHYDELIIATGSRTAKIPAKNQNIAGIFNFRDIADTEKIQAFAKQTSTSAKQAIVIGGGLLGLEAAYGLALSGVEVTLVHRNKWLLNRQLDKVAGVMLQSIMEQKNIKFALGHEVAAFESITEPNVDMKSAASSEILSGVTLTNGEFISAQMAVIATGITPNKALAETSNIDFNRAILVNDYMQTSDASISALGECCEHKQATFGLVDPIWAQCISLAERLCNNVQKPFQNAPVPTKLKVSGVQLFSAGDVEVSEGSECFTLLDNKALIYRKIMVKSGKISGIVLFGDVSSGMAYFELMQQQIIVNTMMPELLIGDEFVTTIEDEQKVSIA</sequence>
<comment type="cofactor">
    <cofactor evidence="1">
        <name>FAD</name>
        <dbReference type="ChEBI" id="CHEBI:57692"/>
    </cofactor>
</comment>
<evidence type="ECO:0000256" key="3">
    <source>
        <dbReference type="ARBA" id="ARBA00022630"/>
    </source>
</evidence>
<evidence type="ECO:0000259" key="5">
    <source>
        <dbReference type="Pfam" id="PF07992"/>
    </source>
</evidence>
<dbReference type="AlphaFoldDB" id="A0A222G980"/>
<feature type="domain" description="FAD/NAD(P)-binding" evidence="5">
    <location>
        <begin position="42"/>
        <end position="333"/>
    </location>
</feature>
<evidence type="ECO:0000256" key="1">
    <source>
        <dbReference type="ARBA" id="ARBA00001974"/>
    </source>
</evidence>
<keyword evidence="8" id="KW-1185">Reference proteome</keyword>
<dbReference type="KEGG" id="cber:B5D82_12220"/>
<evidence type="ECO:0000313" key="8">
    <source>
        <dbReference type="Proteomes" id="UP000202259"/>
    </source>
</evidence>
<evidence type="ECO:0000256" key="4">
    <source>
        <dbReference type="ARBA" id="ARBA00022827"/>
    </source>
</evidence>
<dbReference type="PRINTS" id="PR00368">
    <property type="entry name" value="FADPNR"/>
</dbReference>
<gene>
    <name evidence="7" type="ORF">B5D82_12220</name>
</gene>
<dbReference type="SUPFAM" id="SSF51905">
    <property type="entry name" value="FAD/NAD(P)-binding domain"/>
    <property type="match status" value="2"/>
</dbReference>
<name>A0A222G980_9GAMM</name>
<proteinExistence type="inferred from homology"/>
<dbReference type="Pfam" id="PF07992">
    <property type="entry name" value="Pyr_redox_2"/>
    <property type="match status" value="1"/>
</dbReference>
<organism evidence="7 8">
    <name type="scientific">Cognaticolwellia beringensis</name>
    <dbReference type="NCBI Taxonomy" id="1967665"/>
    <lineage>
        <taxon>Bacteria</taxon>
        <taxon>Pseudomonadati</taxon>
        <taxon>Pseudomonadota</taxon>
        <taxon>Gammaproteobacteria</taxon>
        <taxon>Alteromonadales</taxon>
        <taxon>Colwelliaceae</taxon>
        <taxon>Cognaticolwellia</taxon>
    </lineage>
</organism>
<dbReference type="GO" id="GO:0016491">
    <property type="term" value="F:oxidoreductase activity"/>
    <property type="evidence" value="ECO:0007669"/>
    <property type="project" value="InterPro"/>
</dbReference>
<protein>
    <recommendedName>
        <fullName evidence="9">NAD(P)/FAD-dependent oxidoreductase</fullName>
    </recommendedName>
</protein>
<comment type="similarity">
    <text evidence="2">Belongs to the FAD-dependent oxidoreductase family.</text>
</comment>
<evidence type="ECO:0000313" key="7">
    <source>
        <dbReference type="EMBL" id="ASP48465.1"/>
    </source>
</evidence>
<dbReference type="InterPro" id="IPR050260">
    <property type="entry name" value="FAD-bd_OxRdtase"/>
</dbReference>
<dbReference type="InterPro" id="IPR023753">
    <property type="entry name" value="FAD/NAD-binding_dom"/>
</dbReference>